<gene>
    <name evidence="2" type="ORF">UFOVP269_42</name>
    <name evidence="1" type="ORF">UFOVP98_28</name>
</gene>
<sequence length="59" mass="6597">MAEKWIQKAKIKKGALHKELGVPEGKKIPAKKLAKAAKSKNPTERKRAVLAETLKKLHK</sequence>
<proteinExistence type="predicted"/>
<name>A0A6J5L368_9CAUD</name>
<protein>
    <submittedName>
        <fullName evidence="1">Uncharacterized protein</fullName>
    </submittedName>
</protein>
<reference evidence="1" key="1">
    <citation type="submission" date="2020-04" db="EMBL/GenBank/DDBJ databases">
        <authorList>
            <person name="Chiriac C."/>
            <person name="Salcher M."/>
            <person name="Ghai R."/>
            <person name="Kavagutti S V."/>
        </authorList>
    </citation>
    <scope>NUCLEOTIDE SEQUENCE</scope>
</reference>
<evidence type="ECO:0000313" key="1">
    <source>
        <dbReference type="EMBL" id="CAB4127766.1"/>
    </source>
</evidence>
<organism evidence="1">
    <name type="scientific">uncultured Caudovirales phage</name>
    <dbReference type="NCBI Taxonomy" id="2100421"/>
    <lineage>
        <taxon>Viruses</taxon>
        <taxon>Duplodnaviria</taxon>
        <taxon>Heunggongvirae</taxon>
        <taxon>Uroviricota</taxon>
        <taxon>Caudoviricetes</taxon>
        <taxon>Peduoviridae</taxon>
        <taxon>Maltschvirus</taxon>
        <taxon>Maltschvirus maltsch</taxon>
    </lineage>
</organism>
<dbReference type="EMBL" id="LR796217">
    <property type="protein sequence ID" value="CAB4127766.1"/>
    <property type="molecule type" value="Genomic_DNA"/>
</dbReference>
<dbReference type="EMBL" id="LR796283">
    <property type="protein sequence ID" value="CAB4134373.1"/>
    <property type="molecule type" value="Genomic_DNA"/>
</dbReference>
<evidence type="ECO:0000313" key="2">
    <source>
        <dbReference type="EMBL" id="CAB4134373.1"/>
    </source>
</evidence>
<accession>A0A6J5L368</accession>